<proteinExistence type="inferred from homology"/>
<keyword evidence="5" id="KW-0862">Zinc</keyword>
<keyword evidence="4 7" id="KW-0732">Signal</keyword>
<keyword evidence="5" id="KW-0864">Zinc transport</keyword>
<evidence type="ECO:0000313" key="8">
    <source>
        <dbReference type="EMBL" id="GLQ06923.1"/>
    </source>
</evidence>
<protein>
    <recommendedName>
        <fullName evidence="2">High-affinity zinc uptake system protein ZnuA</fullName>
    </recommendedName>
</protein>
<dbReference type="Pfam" id="PF01297">
    <property type="entry name" value="ZnuA"/>
    <property type="match status" value="1"/>
</dbReference>
<sequence length="343" mass="37912">MKKILLSLAFLGLSLMPARAAETAGVVTTIAPLHSLVQGVMGDTGQADLIVRGNNSPHGFQLKPSQIRALREARVIFYIGEGLESFLGKAFRTLPPEVSRVGMMDAEGVEILSIRDSGGWEAHQHHAHEHHQEEGHGHDHDHDKGHDKDHDDHKGHDDHKDHDDHKGHDDHAYTDDHHIWLSPDNGVAMVGAITRALSRLYPENTAVFEKNAAEQVALIRAAEETIRQKLVPVREVPFIVFHDAYQYFERHFGLTAVGSILLEPEELPSISRVQEIRRRITESGAVCIFREPQFSDKLVSTVAEGLPVRLGTLDPIGLDQAEGAGLYQAILTDMADQATGCLQ</sequence>
<dbReference type="EMBL" id="BSNF01000008">
    <property type="protein sequence ID" value="GLQ06923.1"/>
    <property type="molecule type" value="Genomic_DNA"/>
</dbReference>
<name>A0ABQ5U504_9PROT</name>
<gene>
    <name evidence="8" type="primary">znuA</name>
    <name evidence="8" type="ORF">GCM10007924_21440</name>
</gene>
<dbReference type="Gene3D" id="3.40.50.1980">
    <property type="entry name" value="Nitrogenase molybdenum iron protein domain"/>
    <property type="match status" value="3"/>
</dbReference>
<keyword evidence="9" id="KW-1185">Reference proteome</keyword>
<evidence type="ECO:0000256" key="4">
    <source>
        <dbReference type="ARBA" id="ARBA00022729"/>
    </source>
</evidence>
<evidence type="ECO:0000256" key="7">
    <source>
        <dbReference type="SAM" id="SignalP"/>
    </source>
</evidence>
<evidence type="ECO:0000313" key="9">
    <source>
        <dbReference type="Proteomes" id="UP001161409"/>
    </source>
</evidence>
<evidence type="ECO:0000256" key="2">
    <source>
        <dbReference type="ARBA" id="ARBA00015915"/>
    </source>
</evidence>
<organism evidence="8 9">
    <name type="scientific">Sneathiella chinensis</name>
    <dbReference type="NCBI Taxonomy" id="349750"/>
    <lineage>
        <taxon>Bacteria</taxon>
        <taxon>Pseudomonadati</taxon>
        <taxon>Pseudomonadota</taxon>
        <taxon>Alphaproteobacteria</taxon>
        <taxon>Sneathiellales</taxon>
        <taxon>Sneathiellaceae</taxon>
        <taxon>Sneathiella</taxon>
    </lineage>
</organism>
<comment type="similarity">
    <text evidence="1">Belongs to the bacterial solute-binding protein 9 family.</text>
</comment>
<reference evidence="8" key="1">
    <citation type="journal article" date="2014" name="Int. J. Syst. Evol. Microbiol.">
        <title>Complete genome of a new Firmicutes species belonging to the dominant human colonic microbiota ('Ruminococcus bicirculans') reveals two chromosomes and a selective capacity to utilize plant glucans.</title>
        <authorList>
            <consortium name="NISC Comparative Sequencing Program"/>
            <person name="Wegmann U."/>
            <person name="Louis P."/>
            <person name="Goesmann A."/>
            <person name="Henrissat B."/>
            <person name="Duncan S.H."/>
            <person name="Flint H.J."/>
        </authorList>
    </citation>
    <scope>NUCLEOTIDE SEQUENCE</scope>
    <source>
        <strain evidence="8">NBRC 103408</strain>
    </source>
</reference>
<dbReference type="PANTHER" id="PTHR42953:SF3">
    <property type="entry name" value="HIGH-AFFINITY ZINC UPTAKE SYSTEM PROTEIN ZNUA"/>
    <property type="match status" value="1"/>
</dbReference>
<dbReference type="InterPro" id="IPR050492">
    <property type="entry name" value="Bact_metal-bind_prot9"/>
</dbReference>
<evidence type="ECO:0000256" key="1">
    <source>
        <dbReference type="ARBA" id="ARBA00011028"/>
    </source>
</evidence>
<dbReference type="SUPFAM" id="SSF53807">
    <property type="entry name" value="Helical backbone' metal receptor"/>
    <property type="match status" value="1"/>
</dbReference>
<feature type="signal peptide" evidence="7">
    <location>
        <begin position="1"/>
        <end position="20"/>
    </location>
</feature>
<dbReference type="PANTHER" id="PTHR42953">
    <property type="entry name" value="HIGH-AFFINITY ZINC UPTAKE SYSTEM PROTEIN ZNUA-RELATED"/>
    <property type="match status" value="1"/>
</dbReference>
<accession>A0ABQ5U504</accession>
<comment type="caution">
    <text evidence="8">The sequence shown here is derived from an EMBL/GenBank/DDBJ whole genome shotgun (WGS) entry which is preliminary data.</text>
</comment>
<reference evidence="8" key="2">
    <citation type="submission" date="2023-01" db="EMBL/GenBank/DDBJ databases">
        <title>Draft genome sequence of Sneathiella chinensis strain NBRC 103408.</title>
        <authorList>
            <person name="Sun Q."/>
            <person name="Mori K."/>
        </authorList>
    </citation>
    <scope>NUCLEOTIDE SEQUENCE</scope>
    <source>
        <strain evidence="8">NBRC 103408</strain>
    </source>
</reference>
<dbReference type="Proteomes" id="UP001161409">
    <property type="component" value="Unassembled WGS sequence"/>
</dbReference>
<keyword evidence="3" id="KW-0813">Transport</keyword>
<dbReference type="InterPro" id="IPR006127">
    <property type="entry name" value="ZnuA-like"/>
</dbReference>
<feature type="region of interest" description="Disordered" evidence="6">
    <location>
        <begin position="119"/>
        <end position="170"/>
    </location>
</feature>
<evidence type="ECO:0000256" key="3">
    <source>
        <dbReference type="ARBA" id="ARBA00022448"/>
    </source>
</evidence>
<feature type="chain" id="PRO_5046145658" description="High-affinity zinc uptake system protein ZnuA" evidence="7">
    <location>
        <begin position="21"/>
        <end position="343"/>
    </location>
</feature>
<dbReference type="RefSeq" id="WP_169561019.1">
    <property type="nucleotide sequence ID" value="NZ_BSNF01000008.1"/>
</dbReference>
<feature type="compositionally biased region" description="Basic and acidic residues" evidence="6">
    <location>
        <begin position="130"/>
        <end position="170"/>
    </location>
</feature>
<evidence type="ECO:0000256" key="6">
    <source>
        <dbReference type="SAM" id="MobiDB-lite"/>
    </source>
</evidence>
<keyword evidence="5" id="KW-0406">Ion transport</keyword>
<evidence type="ECO:0000256" key="5">
    <source>
        <dbReference type="ARBA" id="ARBA00022906"/>
    </source>
</evidence>